<dbReference type="PANTHER" id="PTHR33498:SF1">
    <property type="entry name" value="TRANSPOSASE FOR INSERTION SEQUENCE ELEMENT IS1557"/>
    <property type="match status" value="1"/>
</dbReference>
<sequence length="469" mass="55458">MNSITDLLDLEDANISISSIDIEGQTKTIYLETAPEAHFCPCCGFRMHSRGTKNRKINHPILQDNYKLVLILKQRRWRCTNPDCLYDISDSFKFVSKNRRTTNATDMLIVDAYRNLAESSASISKRFHVSDTYAHDVFDRYVKLDRLPLTDAISVDEVFLDMDDNCKYALVIQDFHTGDPIDLLRSRRMNITEPYFTSIPPQERNSVKYLISDMYNPYISYVDKYFPNAVPVVDSFHVLQWVTRSIDNYMRQLLKKYKQRDRERQEQLTSDPLHPVQLPISDEVYILQKYRWLILSNQSNIRYHSDLRMDQHFHVLMNTYDYEDWLFRIDSNLKDFRDLKEQYVLFNSRNGGNPIAARTEIDELIVAYKKSSYEMFRDFANLLEKYKDPIINSFIMVEKVGNGKIYDSRLSNGPIESINRKVKDLKRLGRGFRNFEHFRNRFLYATRSAPVLNGVSDYNPVTYFEEDEF</sequence>
<reference evidence="6 7" key="2">
    <citation type="submission" date="2018-08" db="EMBL/GenBank/DDBJ databases">
        <title>A genome reference for cultivated species of the human gut microbiota.</title>
        <authorList>
            <person name="Zou Y."/>
            <person name="Xue W."/>
            <person name="Luo G."/>
        </authorList>
    </citation>
    <scope>NUCLEOTIDE SEQUENCE [LARGE SCALE GENOMIC DNA]</scope>
    <source>
        <strain evidence="3 7">AF24-4</strain>
        <strain evidence="4 6">AM42-1AC</strain>
    </source>
</reference>
<dbReference type="Proteomes" id="UP000285820">
    <property type="component" value="Unassembled WGS sequence"/>
</dbReference>
<dbReference type="EMBL" id="QRUN01000074">
    <property type="protein sequence ID" value="RGR62673.1"/>
    <property type="molecule type" value="Genomic_DNA"/>
</dbReference>
<accession>A0A173VBH7</accession>
<evidence type="ECO:0000313" key="7">
    <source>
        <dbReference type="Proteomes" id="UP000285820"/>
    </source>
</evidence>
<gene>
    <name evidence="4" type="ORF">DW914_02535</name>
    <name evidence="3" type="ORF">DWY29_17390</name>
    <name evidence="2" type="ORF">ERS852444_02717</name>
</gene>
<dbReference type="Pfam" id="PF01610">
    <property type="entry name" value="DDE_Tnp_ISL3"/>
    <property type="match status" value="1"/>
</dbReference>
<dbReference type="RefSeq" id="WP_055170786.1">
    <property type="nucleotide sequence ID" value="NZ_CABJFX010000002.1"/>
</dbReference>
<dbReference type="Proteomes" id="UP000283492">
    <property type="component" value="Unassembled WGS sequence"/>
</dbReference>
<feature type="domain" description="Transposase IS204/IS1001/IS1096/IS1165 DDE" evidence="1">
    <location>
        <begin position="153"/>
        <end position="441"/>
    </location>
</feature>
<dbReference type="InterPro" id="IPR002560">
    <property type="entry name" value="Transposase_DDE"/>
</dbReference>
<protein>
    <submittedName>
        <fullName evidence="3">ISL3 family transposase</fullName>
    </submittedName>
    <submittedName>
        <fullName evidence="2">Transposase and inactivated derivatives</fullName>
    </submittedName>
</protein>
<reference evidence="2 5" key="1">
    <citation type="submission" date="2015-09" db="EMBL/GenBank/DDBJ databases">
        <authorList>
            <consortium name="Pathogen Informatics"/>
        </authorList>
    </citation>
    <scope>NUCLEOTIDE SEQUENCE [LARGE SCALE GENOMIC DNA]</scope>
    <source>
        <strain evidence="2 5">2789STDY5608887</strain>
    </source>
</reference>
<proteinExistence type="predicted"/>
<dbReference type="PANTHER" id="PTHR33498">
    <property type="entry name" value="TRANSPOSASE FOR INSERTION SEQUENCE ELEMENT IS1557"/>
    <property type="match status" value="1"/>
</dbReference>
<dbReference type="EMBL" id="CYXX01000024">
    <property type="protein sequence ID" value="CUN24036.1"/>
    <property type="molecule type" value="Genomic_DNA"/>
</dbReference>
<evidence type="ECO:0000313" key="4">
    <source>
        <dbReference type="EMBL" id="RHA91254.1"/>
    </source>
</evidence>
<dbReference type="NCBIfam" id="NF033550">
    <property type="entry name" value="transpos_ISL3"/>
    <property type="match status" value="1"/>
</dbReference>
<evidence type="ECO:0000313" key="6">
    <source>
        <dbReference type="Proteomes" id="UP000283492"/>
    </source>
</evidence>
<evidence type="ECO:0000313" key="5">
    <source>
        <dbReference type="Proteomes" id="UP000095453"/>
    </source>
</evidence>
<dbReference type="Proteomes" id="UP000095453">
    <property type="component" value="Unassembled WGS sequence"/>
</dbReference>
<name>A0A173VBH7_9FIRM</name>
<evidence type="ECO:0000313" key="2">
    <source>
        <dbReference type="EMBL" id="CUN24036.1"/>
    </source>
</evidence>
<organism evidence="2 5">
    <name type="scientific">Roseburia inulinivorans</name>
    <dbReference type="NCBI Taxonomy" id="360807"/>
    <lineage>
        <taxon>Bacteria</taxon>
        <taxon>Bacillati</taxon>
        <taxon>Bacillota</taxon>
        <taxon>Clostridia</taxon>
        <taxon>Lachnospirales</taxon>
        <taxon>Lachnospiraceae</taxon>
        <taxon>Roseburia</taxon>
    </lineage>
</organism>
<dbReference type="InterPro" id="IPR047951">
    <property type="entry name" value="Transpos_ISL3"/>
</dbReference>
<evidence type="ECO:0000313" key="3">
    <source>
        <dbReference type="EMBL" id="RGR62673.1"/>
    </source>
</evidence>
<evidence type="ECO:0000259" key="1">
    <source>
        <dbReference type="Pfam" id="PF01610"/>
    </source>
</evidence>
<dbReference type="EMBL" id="QSFX01000002">
    <property type="protein sequence ID" value="RHA91254.1"/>
    <property type="molecule type" value="Genomic_DNA"/>
</dbReference>
<dbReference type="AlphaFoldDB" id="A0A173VBH7"/>